<evidence type="ECO:0000256" key="8">
    <source>
        <dbReference type="ARBA" id="ARBA00023055"/>
    </source>
</evidence>
<feature type="compositionally biased region" description="Basic and acidic residues" evidence="13">
    <location>
        <begin position="400"/>
        <end position="414"/>
    </location>
</feature>
<keyword evidence="9" id="KW-0472">Membrane</keyword>
<dbReference type="EMBL" id="DF977449">
    <property type="protein sequence ID" value="GAP83095.2"/>
    <property type="molecule type" value="Genomic_DNA"/>
</dbReference>
<comment type="catalytic activity">
    <reaction evidence="12">
        <text>a 1,2-diacyl-sn-glycero-3-phosphocholine(in) = a 1,2-diacyl-sn-glycero-3-phosphocholine(out)</text>
        <dbReference type="Rhea" id="RHEA:38571"/>
        <dbReference type="ChEBI" id="CHEBI:57643"/>
    </reaction>
</comment>
<feature type="region of interest" description="Disordered" evidence="13">
    <location>
        <begin position="119"/>
        <end position="145"/>
    </location>
</feature>
<dbReference type="GO" id="GO:0034727">
    <property type="term" value="P:piecemeal microautophagy of the nucleus"/>
    <property type="evidence" value="ECO:0007669"/>
    <property type="project" value="TreeGrafter"/>
</dbReference>
<feature type="region of interest" description="Disordered" evidence="13">
    <location>
        <begin position="2019"/>
        <end position="2038"/>
    </location>
</feature>
<feature type="region of interest" description="Disordered" evidence="13">
    <location>
        <begin position="393"/>
        <end position="414"/>
    </location>
</feature>
<feature type="region of interest" description="Disordered" evidence="13">
    <location>
        <begin position="843"/>
        <end position="873"/>
    </location>
</feature>
<keyword evidence="5" id="KW-0813">Transport</keyword>
<dbReference type="GO" id="GO:0061723">
    <property type="term" value="P:glycophagy"/>
    <property type="evidence" value="ECO:0007669"/>
    <property type="project" value="TreeGrafter"/>
</dbReference>
<organism evidence="14">
    <name type="scientific">Rosellinia necatrix</name>
    <name type="common">White root-rot fungus</name>
    <dbReference type="NCBI Taxonomy" id="77044"/>
    <lineage>
        <taxon>Eukaryota</taxon>
        <taxon>Fungi</taxon>
        <taxon>Dikarya</taxon>
        <taxon>Ascomycota</taxon>
        <taxon>Pezizomycotina</taxon>
        <taxon>Sordariomycetes</taxon>
        <taxon>Xylariomycetidae</taxon>
        <taxon>Xylariales</taxon>
        <taxon>Xylariaceae</taxon>
        <taxon>Rosellinia</taxon>
    </lineage>
</organism>
<keyword evidence="8" id="KW-0445">Lipid transport</keyword>
<dbReference type="GO" id="GO:0000045">
    <property type="term" value="P:autophagosome assembly"/>
    <property type="evidence" value="ECO:0007669"/>
    <property type="project" value="TreeGrafter"/>
</dbReference>
<feature type="compositionally biased region" description="Polar residues" evidence="13">
    <location>
        <begin position="843"/>
        <end position="852"/>
    </location>
</feature>
<feature type="compositionally biased region" description="Basic and acidic residues" evidence="13">
    <location>
        <begin position="862"/>
        <end position="872"/>
    </location>
</feature>
<accession>A0A1S7UJB2</accession>
<evidence type="ECO:0000313" key="14">
    <source>
        <dbReference type="EMBL" id="GAP83095.2"/>
    </source>
</evidence>
<dbReference type="PANTHER" id="PTHR13190:SF1">
    <property type="entry name" value="AUTOPHAGY-RELATED 2, ISOFORM A"/>
    <property type="match status" value="1"/>
</dbReference>
<dbReference type="GO" id="GO:0061709">
    <property type="term" value="P:reticulophagy"/>
    <property type="evidence" value="ECO:0007669"/>
    <property type="project" value="TreeGrafter"/>
</dbReference>
<evidence type="ECO:0000256" key="1">
    <source>
        <dbReference type="ARBA" id="ARBA00004406"/>
    </source>
</evidence>
<name>A0A1S7UJB2_ROSNE</name>
<feature type="region of interest" description="Disordered" evidence="13">
    <location>
        <begin position="574"/>
        <end position="600"/>
    </location>
</feature>
<keyword evidence="15" id="KW-1185">Reference proteome</keyword>
<evidence type="ECO:0000313" key="15">
    <source>
        <dbReference type="Proteomes" id="UP000054516"/>
    </source>
</evidence>
<feature type="region of interest" description="Disordered" evidence="13">
    <location>
        <begin position="313"/>
        <end position="380"/>
    </location>
</feature>
<gene>
    <name evidence="14" type="ORF">SAMD00023353_0400920</name>
</gene>
<dbReference type="STRING" id="77044.A0A1S7UJB2"/>
<dbReference type="GO" id="GO:0034045">
    <property type="term" value="C:phagophore assembly site membrane"/>
    <property type="evidence" value="ECO:0007669"/>
    <property type="project" value="UniProtKB-SubCell"/>
</dbReference>
<evidence type="ECO:0000256" key="10">
    <source>
        <dbReference type="ARBA" id="ARBA00024479"/>
    </source>
</evidence>
<dbReference type="Proteomes" id="UP000054516">
    <property type="component" value="Unassembled WGS sequence"/>
</dbReference>
<feature type="region of interest" description="Disordered" evidence="13">
    <location>
        <begin position="63"/>
        <end position="92"/>
    </location>
</feature>
<feature type="compositionally biased region" description="Basic and acidic residues" evidence="13">
    <location>
        <begin position="2026"/>
        <end position="2038"/>
    </location>
</feature>
<dbReference type="GO" id="GO:0061908">
    <property type="term" value="C:phagophore"/>
    <property type="evidence" value="ECO:0007669"/>
    <property type="project" value="TreeGrafter"/>
</dbReference>
<evidence type="ECO:0000256" key="12">
    <source>
        <dbReference type="ARBA" id="ARBA00024631"/>
    </source>
</evidence>
<keyword evidence="7" id="KW-0072">Autophagy</keyword>
<evidence type="ECO:0000256" key="5">
    <source>
        <dbReference type="ARBA" id="ARBA00022448"/>
    </source>
</evidence>
<dbReference type="GO" id="GO:0032266">
    <property type="term" value="F:phosphatidylinositol-3-phosphate binding"/>
    <property type="evidence" value="ECO:0007669"/>
    <property type="project" value="TreeGrafter"/>
</dbReference>
<comment type="catalytic activity">
    <reaction evidence="10">
        <text>a 1,2-diacyl-sn-glycero-3-phospho-L-serine(in) = a 1,2-diacyl-sn-glycero-3-phospho-L-serine(out)</text>
        <dbReference type="Rhea" id="RHEA:38663"/>
        <dbReference type="ChEBI" id="CHEBI:57262"/>
    </reaction>
</comment>
<dbReference type="GO" id="GO:0006869">
    <property type="term" value="P:lipid transport"/>
    <property type="evidence" value="ECO:0007669"/>
    <property type="project" value="UniProtKB-KW"/>
</dbReference>
<dbReference type="GO" id="GO:0005789">
    <property type="term" value="C:endoplasmic reticulum membrane"/>
    <property type="evidence" value="ECO:0007669"/>
    <property type="project" value="UniProtKB-SubCell"/>
</dbReference>
<comment type="similarity">
    <text evidence="3">Belongs to the ATG2 family.</text>
</comment>
<dbReference type="OMA" id="AVWKRAP"/>
<evidence type="ECO:0000256" key="6">
    <source>
        <dbReference type="ARBA" id="ARBA00022824"/>
    </source>
</evidence>
<evidence type="ECO:0000256" key="9">
    <source>
        <dbReference type="ARBA" id="ARBA00023136"/>
    </source>
</evidence>
<comment type="catalytic activity">
    <reaction evidence="11">
        <text>a 1,2-diacyl-sn-glycero-3-phosphoethanolamine(in) = a 1,2-diacyl-sn-glycero-3-phosphoethanolamine(out)</text>
        <dbReference type="Rhea" id="RHEA:38895"/>
        <dbReference type="ChEBI" id="CHEBI:64612"/>
    </reaction>
</comment>
<feature type="compositionally biased region" description="Basic and acidic residues" evidence="13">
    <location>
        <begin position="76"/>
        <end position="92"/>
    </location>
</feature>
<evidence type="ECO:0000256" key="7">
    <source>
        <dbReference type="ARBA" id="ARBA00023006"/>
    </source>
</evidence>
<dbReference type="GO" id="GO:0043495">
    <property type="term" value="F:protein-membrane adaptor activity"/>
    <property type="evidence" value="ECO:0007669"/>
    <property type="project" value="TreeGrafter"/>
</dbReference>
<sequence>MTTATSRIHPYRRKLEQVLKLPPSIEIQKAKVLSLRVTVPAAIHSNPISIEADGVEIKLRIVPPEEQKGARRGVSKHKDSRNSPGPERDDLAPHAIDLAQSFLETQPRREKEELQAALNAEAPDLAASVTSSEDGSEDEYGPGTGQPLSLPTFLATFIQGIVDRLQLSIRSVACQLDVELPSTEVGSSLNEIVTFQLAIDEINAEGVTTTRIEDGDSDVTSTPFHKEGKRYVELNKIRASLISEANLFSALSRSSSMPSSVGAASPVAMSRQPLSQETSFIPMAIPPLDGHLADSTDLSDSQYHPLMDSEDAFNIPYDLSNSGDDPEDDENRSTPSTPRASTSRSPIQSSPRALPPLRPAFSTMATRQDPWIDPAEPSARSEHMLDRLSRWGAASTDSVNDDKELDNSSNRGDKLLTSTTQSLAQSHVFSHEEAESMYMSAFSHTASSQMRQTMPGTWDGDYASAENPLEPRATGYLDSSAVVNNIISNEQLPPVGQSVLEAEAIVDNLHEAVSTPNDLLDEVPGIVGLQKSSSPRIRDSLADDVMAEEAATPKGPTRLVKELVSSNAVHLWYPSKPPEPISTSESSNDRPRPSHLDYSTVGHVPGSFSIHSAAAHSVSSIQDFTPPPSKARGNTHSSVDDSLEVVVSPLEVKFDLSTAFLLTTVINRILGALKEPNGQSKPATTAPSSLPDIKIVVEKISIHFLEILSGVADTPERILGARPVTFDADALLTTTLENLVVRMSQSQSSTTTSVNIGKFKFGYANDDIVSFDQRIQMRSSVRDAFPSAGSDISLTIVQSSHSTRCEVKTLPLHVKLDLPRLDETFTWFGGLSGFLNLNSSTNVNTPPITQSPAKLPQRPRGVRFDAPIRPDDASVNSENKINMRIGGVRLDLLGKECSVSLDASAVKLVNREEGLGVGISKVQLTGPYMKQLMGDPPVNAIITNTRIEFLNTPKDNDLERLLGLITPSKNKFDKDDDEIMVDTLLRQRRKGAVLRVNVDDIDISVENMEQLHVLPTLGEDIARLSTVTKYLPEDDRPGFLTLALVRNIDASVTADGKIGVIQASFKELEAGHITMPSLVAVGLGAISLRRNHSEQLVSSIPPLGKGNDGPVVTMRLIGDEMDPVVKLRMRYLDVEYRVPTIMDFLDLGEDATPQDFESSLAASVANLGGQAHAAIARKPKAHSINEQDEQIKGKPTKVDIILHDCLLGLNPLGLTSKMVIALTNTHFEVALTKGNDANMLGHFNKASILLIDDVSAIGSKSPPAMSRRRSSSTATPQVVELCQQGFVDVCYISSAKILVQTGANQEDGTKWVDIEVRDDLLVLETCADSTQTLIALANALAPPTPPKKEIKYRTNVVPMQDLLASISADAFGTAEGDYNFDDDFLAHGLGDEDDDSSFDLGGSDYSAPLELDSQFYDDPATQELLLDHADSVISDKTTARDTTDGVLLTNFSSQPEDLDEEDDLVIHENYFSSGSVIEGTAHRWNSTNNAYDQSNDAKVHKSPLSVRVRDVHFIWNLFDGYDWNHTRDVISKAVYDIETTAIERQSRQDRARAGIDMEIIDEETVIGDFLFNSIYIGIPANRDPRELAQAINQELNDNATETESIATTAMTATPSRQGGAYRTKKKLKLNRSKRHKITFELKGINVDLVAFPPGSGETQSSIDVRVKDLVVFDHVPTSTWKKFVTYDQDAGEREMDASMVHLEILNVKPLPELAAAEIVLKATVLPLRLHVDQDALDFITRFFEFKDDSKPAHASPSDIPFIQRAEVNSIPVTLDFKPKRVDYAGLRSGHTTEFMNFVVLDQSRLILRRTIVYGALGFDRLGQTLNDTWMPDVKRNQLPGVLAGLAPVRSLVNVGSGFKDLIEIPIREYKKDGRIVRSISKGAAAFAKTTGTELVKLGAKLAVGTQYALQGAEGILTKQHQAHESTGWEDEDTESEETKQISLYADQPTGVVQGLRGAYSSLARDLNLARDAIIAVPGEVMESGNAQGAAKAVLKRAPTIIFRPLIGSSKAIGQTLMGATNSLDPQNRRRVDEKYKKH</sequence>
<dbReference type="InterPro" id="IPR026849">
    <property type="entry name" value="ATG2"/>
</dbReference>
<feature type="compositionally biased region" description="Low complexity" evidence="13">
    <location>
        <begin position="333"/>
        <end position="346"/>
    </location>
</feature>
<protein>
    <recommendedName>
        <fullName evidence="4">Autophagy-related protein 2</fullName>
    </recommendedName>
</protein>
<reference evidence="14" key="1">
    <citation type="submission" date="2016-03" db="EMBL/GenBank/DDBJ databases">
        <title>Draft genome sequence of Rosellinia necatrix.</title>
        <authorList>
            <person name="Kanematsu S."/>
        </authorList>
    </citation>
    <scope>NUCLEOTIDE SEQUENCE [LARGE SCALE GENOMIC DNA]</scope>
    <source>
        <strain evidence="14">W97</strain>
    </source>
</reference>
<proteinExistence type="inferred from homology"/>
<evidence type="ECO:0000256" key="4">
    <source>
        <dbReference type="ARBA" id="ARBA00018070"/>
    </source>
</evidence>
<dbReference type="GO" id="GO:0000422">
    <property type="term" value="P:autophagy of mitochondrion"/>
    <property type="evidence" value="ECO:0007669"/>
    <property type="project" value="TreeGrafter"/>
</dbReference>
<dbReference type="Pfam" id="PF13329">
    <property type="entry name" value="ATG2_CAD"/>
    <property type="match status" value="1"/>
</dbReference>
<keyword evidence="6" id="KW-0256">Endoplasmic reticulum</keyword>
<comment type="subcellular location">
    <subcellularLocation>
        <location evidence="1">Endoplasmic reticulum membrane</location>
        <topology evidence="1">Peripheral membrane protein</topology>
    </subcellularLocation>
    <subcellularLocation>
        <location evidence="2">Preautophagosomal structure membrane</location>
        <topology evidence="2">Peripheral membrane protein</topology>
    </subcellularLocation>
</comment>
<evidence type="ECO:0000256" key="11">
    <source>
        <dbReference type="ARBA" id="ARBA00024615"/>
    </source>
</evidence>
<dbReference type="OrthoDB" id="18982at2759"/>
<evidence type="ECO:0000256" key="3">
    <source>
        <dbReference type="ARBA" id="ARBA00009714"/>
    </source>
</evidence>
<dbReference type="PANTHER" id="PTHR13190">
    <property type="entry name" value="AUTOPHAGY-RELATED 2, ISOFORM A"/>
    <property type="match status" value="1"/>
</dbReference>
<evidence type="ECO:0000256" key="2">
    <source>
        <dbReference type="ARBA" id="ARBA00004623"/>
    </source>
</evidence>
<evidence type="ECO:0000256" key="13">
    <source>
        <dbReference type="SAM" id="MobiDB-lite"/>
    </source>
</evidence>